<keyword evidence="4 9" id="KW-0812">Transmembrane</keyword>
<evidence type="ECO:0000256" key="1">
    <source>
        <dbReference type="ARBA" id="ARBA00004117"/>
    </source>
</evidence>
<evidence type="ECO:0000256" key="6">
    <source>
        <dbReference type="ARBA" id="ARBA00023136"/>
    </source>
</evidence>
<evidence type="ECO:0000256" key="8">
    <source>
        <dbReference type="ARBA" id="ARBA00037937"/>
    </source>
</evidence>
<evidence type="ECO:0000256" key="3">
    <source>
        <dbReference type="ARBA" id="ARBA00022475"/>
    </source>
</evidence>
<evidence type="ECO:0000256" key="7">
    <source>
        <dbReference type="ARBA" id="ARBA00023143"/>
    </source>
</evidence>
<evidence type="ECO:0000256" key="4">
    <source>
        <dbReference type="ARBA" id="ARBA00022692"/>
    </source>
</evidence>
<keyword evidence="10" id="KW-0966">Cell projection</keyword>
<sequence length="123" mass="12981">MLTLLAMAAAPAADPSVGPELLRVILSLAGIMLLIFAAGWFGRRLQGRVHPGGRRIRCIESASVGARERVLLLEADGKRLLVGVGQGGLRTLHVYEGEAPAADVPPSPPAPAFADLLGLWKRK</sequence>
<name>A0A1I2I4X5_9GAMM</name>
<protein>
    <submittedName>
        <fullName evidence="10">Flagellar protein FliO/FliZ</fullName>
    </submittedName>
</protein>
<dbReference type="EMBL" id="FONH01000014">
    <property type="protein sequence ID" value="SFF36157.1"/>
    <property type="molecule type" value="Genomic_DNA"/>
</dbReference>
<dbReference type="InterPro" id="IPR022781">
    <property type="entry name" value="Flagellar_biosynth_FliO"/>
</dbReference>
<dbReference type="GO" id="GO:0009425">
    <property type="term" value="C:bacterial-type flagellum basal body"/>
    <property type="evidence" value="ECO:0007669"/>
    <property type="project" value="UniProtKB-SubCell"/>
</dbReference>
<evidence type="ECO:0000256" key="2">
    <source>
        <dbReference type="ARBA" id="ARBA00004236"/>
    </source>
</evidence>
<accession>A0A1I2I4X5</accession>
<gene>
    <name evidence="10" type="ORF">SAMN02799615_03278</name>
</gene>
<dbReference type="InterPro" id="IPR052205">
    <property type="entry name" value="FliO/MopB"/>
</dbReference>
<dbReference type="GO" id="GO:0044781">
    <property type="term" value="P:bacterial-type flagellum organization"/>
    <property type="evidence" value="ECO:0007669"/>
    <property type="project" value="InterPro"/>
</dbReference>
<dbReference type="STRING" id="500610.SAMN02799615_03278"/>
<keyword evidence="3" id="KW-1003">Cell membrane</keyword>
<organism evidence="10 11">
    <name type="scientific">Dyella marensis</name>
    <dbReference type="NCBI Taxonomy" id="500610"/>
    <lineage>
        <taxon>Bacteria</taxon>
        <taxon>Pseudomonadati</taxon>
        <taxon>Pseudomonadota</taxon>
        <taxon>Gammaproteobacteria</taxon>
        <taxon>Lysobacterales</taxon>
        <taxon>Rhodanobacteraceae</taxon>
        <taxon>Dyella</taxon>
    </lineage>
</organism>
<feature type="transmembrane region" description="Helical" evidence="9">
    <location>
        <begin position="25"/>
        <end position="42"/>
    </location>
</feature>
<keyword evidence="11" id="KW-1185">Reference proteome</keyword>
<keyword evidence="10" id="KW-0282">Flagellum</keyword>
<dbReference type="PANTHER" id="PTHR38766">
    <property type="entry name" value="FLAGELLAR PROTEIN FLIO"/>
    <property type="match status" value="1"/>
</dbReference>
<keyword evidence="6 9" id="KW-0472">Membrane</keyword>
<evidence type="ECO:0000256" key="9">
    <source>
        <dbReference type="SAM" id="Phobius"/>
    </source>
</evidence>
<reference evidence="11" key="1">
    <citation type="submission" date="2016-10" db="EMBL/GenBank/DDBJ databases">
        <authorList>
            <person name="Varghese N."/>
            <person name="Submissions S."/>
        </authorList>
    </citation>
    <scope>NUCLEOTIDE SEQUENCE [LARGE SCALE GENOMIC DNA]</scope>
    <source>
        <strain evidence="11">UNC178MFTsu3.1</strain>
    </source>
</reference>
<proteinExistence type="inferred from homology"/>
<comment type="subcellular location">
    <subcellularLocation>
        <location evidence="1">Bacterial flagellum basal body</location>
    </subcellularLocation>
    <subcellularLocation>
        <location evidence="2">Cell membrane</location>
    </subcellularLocation>
</comment>
<dbReference type="Proteomes" id="UP000199477">
    <property type="component" value="Unassembled WGS sequence"/>
</dbReference>
<evidence type="ECO:0000256" key="5">
    <source>
        <dbReference type="ARBA" id="ARBA00022989"/>
    </source>
</evidence>
<dbReference type="GO" id="GO:0005886">
    <property type="term" value="C:plasma membrane"/>
    <property type="evidence" value="ECO:0007669"/>
    <property type="project" value="UniProtKB-SubCell"/>
</dbReference>
<dbReference type="AlphaFoldDB" id="A0A1I2I4X5"/>
<comment type="similarity">
    <text evidence="8">Belongs to the FliO/MopB family.</text>
</comment>
<keyword evidence="5 9" id="KW-1133">Transmembrane helix</keyword>
<dbReference type="Pfam" id="PF04347">
    <property type="entry name" value="FliO"/>
    <property type="match status" value="1"/>
</dbReference>
<keyword evidence="10" id="KW-0969">Cilium</keyword>
<dbReference type="PANTHER" id="PTHR38766:SF1">
    <property type="entry name" value="FLAGELLAR PROTEIN FLIO"/>
    <property type="match status" value="1"/>
</dbReference>
<evidence type="ECO:0000313" key="11">
    <source>
        <dbReference type="Proteomes" id="UP000199477"/>
    </source>
</evidence>
<keyword evidence="7" id="KW-0975">Bacterial flagellum</keyword>
<evidence type="ECO:0000313" key="10">
    <source>
        <dbReference type="EMBL" id="SFF36157.1"/>
    </source>
</evidence>
<dbReference type="RefSeq" id="WP_026636740.1">
    <property type="nucleotide sequence ID" value="NZ_FONH01000014.1"/>
</dbReference>